<evidence type="ECO:0000256" key="6">
    <source>
        <dbReference type="ARBA" id="ARBA00048539"/>
    </source>
</evidence>
<evidence type="ECO:0000256" key="3">
    <source>
        <dbReference type="ARBA" id="ARBA00022694"/>
    </source>
</evidence>
<name>A0AAN6VLP2_9PEZI</name>
<dbReference type="GO" id="GO:0008033">
    <property type="term" value="P:tRNA processing"/>
    <property type="evidence" value="ECO:0007669"/>
    <property type="project" value="UniProtKB-KW"/>
</dbReference>
<dbReference type="GO" id="GO:0032267">
    <property type="term" value="F:tRNA(Ile)-lysidine synthase activity"/>
    <property type="evidence" value="ECO:0007669"/>
    <property type="project" value="UniProtKB-EC"/>
</dbReference>
<sequence>MTTIPPVLHRSARAITPHEFLEALQATCAPRFPKARGRTHRPIALAVSGGVDSMALAYLCTKIRQTDHWFKVADHPVSNPFGLIVDHGLREGSADEASNVAEVINKKLGMKSHILKVRWGEVIGEDANPNDLPNVETLARYLRYRRLGTFCMTWKMATLLTAHHEDDQYETVMMRLLSGHGYRGLQGMRPATDIPECYDLHGVYQSGFIDDQRRENPLYNITPNNREKKLLKRDLRHEIDPAVIAREVEAGLRANVATAYLNDFDGIAQGNKRAPRLVPLEFEDGGVMVYRPLLRFGKDRLVATCLENGIPWFEDHTNADQTLTMRNSVRYMHRNHTLPVALQKPSILRLAERCRARVVSAEAEADRLLSRARIHEFGPNAGTAVITLPRLTFPTVPRKSSSSPASRQKRTSHYRHIAALLLRRLLSMVTPERELSQAAQLNHLVSMLFPSLTETHPAPDPKPYVICGVHFTPLTTTTIGHPIRWLLTRAPHVSNAPKPTLEFPDLVFGKRLGKHPSAWKTQGWSELAMYDGRYWVRLLHRLPCKICVAPFEAAHHKPFRDALGGADDRAKKALAAVLRRYAPGKTRYTLPAIYATVDVGGLLAGGDWWSDLGAAALQQPSPPSTQGGVTVAAAGGGGGGGSGDDKTYDGKNNIEEPEAVPHIRSHPSGNLHADRLEWERDLQDQGTLQLLALPTLGVALPGLEDWLRWEVRYRKVDYELLKLSKLGGDRIGRRELRERVRCLYRWRSLGRRAV</sequence>
<dbReference type="InterPro" id="IPR012094">
    <property type="entry name" value="tRNA_Ile_lys_synt"/>
</dbReference>
<dbReference type="CDD" id="cd01992">
    <property type="entry name" value="TilS_N"/>
    <property type="match status" value="1"/>
</dbReference>
<protein>
    <recommendedName>
        <fullName evidence="1">tRNA(Ile)-lysidine synthetase</fullName>
        <ecNumber evidence="1">6.3.4.19</ecNumber>
    </recommendedName>
</protein>
<evidence type="ECO:0000256" key="5">
    <source>
        <dbReference type="ARBA" id="ARBA00022840"/>
    </source>
</evidence>
<evidence type="ECO:0000259" key="8">
    <source>
        <dbReference type="Pfam" id="PF01171"/>
    </source>
</evidence>
<evidence type="ECO:0000313" key="10">
    <source>
        <dbReference type="Proteomes" id="UP001302745"/>
    </source>
</evidence>
<comment type="caution">
    <text evidence="9">The sequence shown here is derived from an EMBL/GenBank/DDBJ whole genome shotgun (WGS) entry which is preliminary data.</text>
</comment>
<feature type="domain" description="tRNA(Ile)-lysidine/2-thiocytidine synthase N-terminal" evidence="8">
    <location>
        <begin position="43"/>
        <end position="194"/>
    </location>
</feature>
<feature type="compositionally biased region" description="Basic and acidic residues" evidence="7">
    <location>
        <begin position="643"/>
        <end position="653"/>
    </location>
</feature>
<keyword evidence="3" id="KW-0819">tRNA processing</keyword>
<organism evidence="9 10">
    <name type="scientific">Chaetomidium leptoderma</name>
    <dbReference type="NCBI Taxonomy" id="669021"/>
    <lineage>
        <taxon>Eukaryota</taxon>
        <taxon>Fungi</taxon>
        <taxon>Dikarya</taxon>
        <taxon>Ascomycota</taxon>
        <taxon>Pezizomycotina</taxon>
        <taxon>Sordariomycetes</taxon>
        <taxon>Sordariomycetidae</taxon>
        <taxon>Sordariales</taxon>
        <taxon>Chaetomiaceae</taxon>
        <taxon>Chaetomidium</taxon>
    </lineage>
</organism>
<dbReference type="EMBL" id="MU856927">
    <property type="protein sequence ID" value="KAK4153872.1"/>
    <property type="molecule type" value="Genomic_DNA"/>
</dbReference>
<dbReference type="SUPFAM" id="SSF52402">
    <property type="entry name" value="Adenine nucleotide alpha hydrolases-like"/>
    <property type="match status" value="1"/>
</dbReference>
<dbReference type="HAMAP" id="MF_01161">
    <property type="entry name" value="tRNA_Ile_lys_synt"/>
    <property type="match status" value="1"/>
</dbReference>
<reference evidence="9" key="2">
    <citation type="submission" date="2023-05" db="EMBL/GenBank/DDBJ databases">
        <authorList>
            <consortium name="Lawrence Berkeley National Laboratory"/>
            <person name="Steindorff A."/>
            <person name="Hensen N."/>
            <person name="Bonometti L."/>
            <person name="Westerberg I."/>
            <person name="Brannstrom I.O."/>
            <person name="Guillou S."/>
            <person name="Cros-Aarteil S."/>
            <person name="Calhoun S."/>
            <person name="Haridas S."/>
            <person name="Kuo A."/>
            <person name="Mondo S."/>
            <person name="Pangilinan J."/>
            <person name="Riley R."/>
            <person name="Labutti K."/>
            <person name="Andreopoulos B."/>
            <person name="Lipzen A."/>
            <person name="Chen C."/>
            <person name="Yanf M."/>
            <person name="Daum C."/>
            <person name="Ng V."/>
            <person name="Clum A."/>
            <person name="Ohm R."/>
            <person name="Martin F."/>
            <person name="Silar P."/>
            <person name="Natvig D."/>
            <person name="Lalanne C."/>
            <person name="Gautier V."/>
            <person name="Ament-Velasquez S.L."/>
            <person name="Kruys A."/>
            <person name="Hutchinson M.I."/>
            <person name="Powell A.J."/>
            <person name="Barry K."/>
            <person name="Miller A.N."/>
            <person name="Grigoriev I.V."/>
            <person name="Debuchy R."/>
            <person name="Gladieux P."/>
            <person name="Thoren M.H."/>
            <person name="Johannesson H."/>
        </authorList>
    </citation>
    <scope>NUCLEOTIDE SEQUENCE</scope>
    <source>
        <strain evidence="9">CBS 538.74</strain>
    </source>
</reference>
<keyword evidence="5" id="KW-0067">ATP-binding</keyword>
<evidence type="ECO:0000256" key="1">
    <source>
        <dbReference type="ARBA" id="ARBA00013267"/>
    </source>
</evidence>
<proteinExistence type="inferred from homology"/>
<gene>
    <name evidence="9" type="ORF">C8A00DRAFT_14934</name>
</gene>
<dbReference type="InterPro" id="IPR014729">
    <property type="entry name" value="Rossmann-like_a/b/a_fold"/>
</dbReference>
<reference evidence="9" key="1">
    <citation type="journal article" date="2023" name="Mol. Phylogenet. Evol.">
        <title>Genome-scale phylogeny and comparative genomics of the fungal order Sordariales.</title>
        <authorList>
            <person name="Hensen N."/>
            <person name="Bonometti L."/>
            <person name="Westerberg I."/>
            <person name="Brannstrom I.O."/>
            <person name="Guillou S."/>
            <person name="Cros-Aarteil S."/>
            <person name="Calhoun S."/>
            <person name="Haridas S."/>
            <person name="Kuo A."/>
            <person name="Mondo S."/>
            <person name="Pangilinan J."/>
            <person name="Riley R."/>
            <person name="LaButti K."/>
            <person name="Andreopoulos B."/>
            <person name="Lipzen A."/>
            <person name="Chen C."/>
            <person name="Yan M."/>
            <person name="Daum C."/>
            <person name="Ng V."/>
            <person name="Clum A."/>
            <person name="Steindorff A."/>
            <person name="Ohm R.A."/>
            <person name="Martin F."/>
            <person name="Silar P."/>
            <person name="Natvig D.O."/>
            <person name="Lalanne C."/>
            <person name="Gautier V."/>
            <person name="Ament-Velasquez S.L."/>
            <person name="Kruys A."/>
            <person name="Hutchinson M.I."/>
            <person name="Powell A.J."/>
            <person name="Barry K."/>
            <person name="Miller A.N."/>
            <person name="Grigoriev I.V."/>
            <person name="Debuchy R."/>
            <person name="Gladieux P."/>
            <person name="Hiltunen Thoren M."/>
            <person name="Johannesson H."/>
        </authorList>
    </citation>
    <scope>NUCLEOTIDE SEQUENCE</scope>
    <source>
        <strain evidence="9">CBS 538.74</strain>
    </source>
</reference>
<feature type="domain" description="tRNA(Ile)-lysidine/2-thiocytidine synthase N-terminal" evidence="8">
    <location>
        <begin position="285"/>
        <end position="330"/>
    </location>
</feature>
<dbReference type="InterPro" id="IPR011063">
    <property type="entry name" value="TilS/TtcA_N"/>
</dbReference>
<dbReference type="Proteomes" id="UP001302745">
    <property type="component" value="Unassembled WGS sequence"/>
</dbReference>
<keyword evidence="2" id="KW-0436">Ligase</keyword>
<dbReference type="Gene3D" id="3.40.50.620">
    <property type="entry name" value="HUPs"/>
    <property type="match status" value="1"/>
</dbReference>
<dbReference type="InterPro" id="IPR012795">
    <property type="entry name" value="tRNA_Ile_lys_synt_N"/>
</dbReference>
<dbReference type="AlphaFoldDB" id="A0AAN6VLP2"/>
<dbReference type="EC" id="6.3.4.19" evidence="1"/>
<dbReference type="Pfam" id="PF01171">
    <property type="entry name" value="ATP_bind_3"/>
    <property type="match status" value="2"/>
</dbReference>
<dbReference type="PANTHER" id="PTHR43033:SF1">
    <property type="entry name" value="TRNA(ILE)-LYSIDINE SYNTHASE-RELATED"/>
    <property type="match status" value="1"/>
</dbReference>
<comment type="catalytic activity">
    <reaction evidence="6">
        <text>cytidine(34) in tRNA(Ile2) + L-lysine + ATP = lysidine(34) in tRNA(Ile2) + AMP + diphosphate + H(+)</text>
        <dbReference type="Rhea" id="RHEA:43744"/>
        <dbReference type="Rhea" id="RHEA-COMP:10625"/>
        <dbReference type="Rhea" id="RHEA-COMP:10670"/>
        <dbReference type="ChEBI" id="CHEBI:15378"/>
        <dbReference type="ChEBI" id="CHEBI:30616"/>
        <dbReference type="ChEBI" id="CHEBI:32551"/>
        <dbReference type="ChEBI" id="CHEBI:33019"/>
        <dbReference type="ChEBI" id="CHEBI:82748"/>
        <dbReference type="ChEBI" id="CHEBI:83665"/>
        <dbReference type="ChEBI" id="CHEBI:456215"/>
        <dbReference type="EC" id="6.3.4.19"/>
    </reaction>
</comment>
<evidence type="ECO:0000256" key="2">
    <source>
        <dbReference type="ARBA" id="ARBA00022598"/>
    </source>
</evidence>
<dbReference type="PANTHER" id="PTHR43033">
    <property type="entry name" value="TRNA(ILE)-LYSIDINE SYNTHASE-RELATED"/>
    <property type="match status" value="1"/>
</dbReference>
<keyword evidence="10" id="KW-1185">Reference proteome</keyword>
<evidence type="ECO:0000256" key="4">
    <source>
        <dbReference type="ARBA" id="ARBA00022741"/>
    </source>
</evidence>
<feature type="region of interest" description="Disordered" evidence="7">
    <location>
        <begin position="616"/>
        <end position="653"/>
    </location>
</feature>
<evidence type="ECO:0000256" key="7">
    <source>
        <dbReference type="SAM" id="MobiDB-lite"/>
    </source>
</evidence>
<evidence type="ECO:0000313" key="9">
    <source>
        <dbReference type="EMBL" id="KAK4153872.1"/>
    </source>
</evidence>
<accession>A0AAN6VLP2</accession>
<keyword evidence="4" id="KW-0547">Nucleotide-binding</keyword>
<dbReference type="NCBIfam" id="TIGR02432">
    <property type="entry name" value="lysidine_TilS_N"/>
    <property type="match status" value="1"/>
</dbReference>
<dbReference type="GO" id="GO:0005524">
    <property type="term" value="F:ATP binding"/>
    <property type="evidence" value="ECO:0007669"/>
    <property type="project" value="UniProtKB-KW"/>
</dbReference>